<reference evidence="2 3" key="1">
    <citation type="journal article" date="2021" name="Elife">
        <title>Chloroplast acquisition without the gene transfer in kleptoplastic sea slugs, Plakobranchus ocellatus.</title>
        <authorList>
            <person name="Maeda T."/>
            <person name="Takahashi S."/>
            <person name="Yoshida T."/>
            <person name="Shimamura S."/>
            <person name="Takaki Y."/>
            <person name="Nagai Y."/>
            <person name="Toyoda A."/>
            <person name="Suzuki Y."/>
            <person name="Arimoto A."/>
            <person name="Ishii H."/>
            <person name="Satoh N."/>
            <person name="Nishiyama T."/>
            <person name="Hasebe M."/>
            <person name="Maruyama T."/>
            <person name="Minagawa J."/>
            <person name="Obokata J."/>
            <person name="Shigenobu S."/>
        </authorList>
    </citation>
    <scope>NUCLEOTIDE SEQUENCE [LARGE SCALE GENOMIC DNA]</scope>
</reference>
<evidence type="ECO:0000256" key="1">
    <source>
        <dbReference type="SAM" id="MobiDB-lite"/>
    </source>
</evidence>
<keyword evidence="3" id="KW-1185">Reference proteome</keyword>
<gene>
    <name evidence="2" type="ORF">PoB_004635800</name>
</gene>
<dbReference type="Proteomes" id="UP000735302">
    <property type="component" value="Unassembled WGS sequence"/>
</dbReference>
<organism evidence="2 3">
    <name type="scientific">Plakobranchus ocellatus</name>
    <dbReference type="NCBI Taxonomy" id="259542"/>
    <lineage>
        <taxon>Eukaryota</taxon>
        <taxon>Metazoa</taxon>
        <taxon>Spiralia</taxon>
        <taxon>Lophotrochozoa</taxon>
        <taxon>Mollusca</taxon>
        <taxon>Gastropoda</taxon>
        <taxon>Heterobranchia</taxon>
        <taxon>Euthyneura</taxon>
        <taxon>Panpulmonata</taxon>
        <taxon>Sacoglossa</taxon>
        <taxon>Placobranchoidea</taxon>
        <taxon>Plakobranchidae</taxon>
        <taxon>Plakobranchus</taxon>
    </lineage>
</organism>
<sequence>MNLVPKGWGQGARTAPHLKNPQRRPRDRIQVFHVQRPSITKALQRWERGEGGRWKMSLEAVSLNPACRRLRTLVAWLLTRDDDTTRQHPERPGSPL</sequence>
<accession>A0AAV4BJT1</accession>
<comment type="caution">
    <text evidence="2">The sequence shown here is derived from an EMBL/GenBank/DDBJ whole genome shotgun (WGS) entry which is preliminary data.</text>
</comment>
<dbReference type="EMBL" id="BLXT01005114">
    <property type="protein sequence ID" value="GFO19853.1"/>
    <property type="molecule type" value="Genomic_DNA"/>
</dbReference>
<feature type="region of interest" description="Disordered" evidence="1">
    <location>
        <begin position="1"/>
        <end position="26"/>
    </location>
</feature>
<protein>
    <submittedName>
        <fullName evidence="2">Uncharacterized protein</fullName>
    </submittedName>
</protein>
<proteinExistence type="predicted"/>
<evidence type="ECO:0000313" key="3">
    <source>
        <dbReference type="Proteomes" id="UP000735302"/>
    </source>
</evidence>
<evidence type="ECO:0000313" key="2">
    <source>
        <dbReference type="EMBL" id="GFO19853.1"/>
    </source>
</evidence>
<name>A0AAV4BJT1_9GAST</name>
<dbReference type="AlphaFoldDB" id="A0AAV4BJT1"/>